<dbReference type="SMART" id="SM00421">
    <property type="entry name" value="HTH_LUXR"/>
    <property type="match status" value="1"/>
</dbReference>
<evidence type="ECO:0000313" key="6">
    <source>
        <dbReference type="EMBL" id="EFH87872.1"/>
    </source>
</evidence>
<evidence type="ECO:0000259" key="5">
    <source>
        <dbReference type="PROSITE" id="PS50110"/>
    </source>
</evidence>
<dbReference type="PRINTS" id="PR00038">
    <property type="entry name" value="HTHLUXR"/>
</dbReference>
<dbReference type="InterPro" id="IPR039420">
    <property type="entry name" value="WalR-like"/>
</dbReference>
<dbReference type="SUPFAM" id="SSF46894">
    <property type="entry name" value="C-terminal effector domain of the bipartite response regulators"/>
    <property type="match status" value="1"/>
</dbReference>
<keyword evidence="7" id="KW-1185">Reference proteome</keyword>
<dbReference type="eggNOG" id="COG2197">
    <property type="taxonomic scope" value="Bacteria"/>
</dbReference>
<organism evidence="6 7">
    <name type="scientific">Ktedonobacter racemifer DSM 44963</name>
    <dbReference type="NCBI Taxonomy" id="485913"/>
    <lineage>
        <taxon>Bacteria</taxon>
        <taxon>Bacillati</taxon>
        <taxon>Chloroflexota</taxon>
        <taxon>Ktedonobacteria</taxon>
        <taxon>Ktedonobacterales</taxon>
        <taxon>Ktedonobacteraceae</taxon>
        <taxon>Ktedonobacter</taxon>
    </lineage>
</organism>
<reference evidence="6 7" key="1">
    <citation type="journal article" date="2011" name="Stand. Genomic Sci.">
        <title>Non-contiguous finished genome sequence and contextual data of the filamentous soil bacterium Ktedonobacter racemifer type strain (SOSP1-21).</title>
        <authorList>
            <person name="Chang Y.J."/>
            <person name="Land M."/>
            <person name="Hauser L."/>
            <person name="Chertkov O."/>
            <person name="Del Rio T.G."/>
            <person name="Nolan M."/>
            <person name="Copeland A."/>
            <person name="Tice H."/>
            <person name="Cheng J.F."/>
            <person name="Lucas S."/>
            <person name="Han C."/>
            <person name="Goodwin L."/>
            <person name="Pitluck S."/>
            <person name="Ivanova N."/>
            <person name="Ovchinikova G."/>
            <person name="Pati A."/>
            <person name="Chen A."/>
            <person name="Palaniappan K."/>
            <person name="Mavromatis K."/>
            <person name="Liolios K."/>
            <person name="Brettin T."/>
            <person name="Fiebig A."/>
            <person name="Rohde M."/>
            <person name="Abt B."/>
            <person name="Goker M."/>
            <person name="Detter J.C."/>
            <person name="Woyke T."/>
            <person name="Bristow J."/>
            <person name="Eisen J.A."/>
            <person name="Markowitz V."/>
            <person name="Hugenholtz P."/>
            <person name="Kyrpides N.C."/>
            <person name="Klenk H.P."/>
            <person name="Lapidus A."/>
        </authorList>
    </citation>
    <scope>NUCLEOTIDE SEQUENCE [LARGE SCALE GENOMIC DNA]</scope>
    <source>
        <strain evidence="7">DSM 44963</strain>
    </source>
</reference>
<dbReference type="InterPro" id="IPR000792">
    <property type="entry name" value="Tscrpt_reg_LuxR_C"/>
</dbReference>
<feature type="domain" description="Response regulatory" evidence="5">
    <location>
        <begin position="9"/>
        <end position="126"/>
    </location>
</feature>
<evidence type="ECO:0000256" key="2">
    <source>
        <dbReference type="ARBA" id="ARBA00023125"/>
    </source>
</evidence>
<dbReference type="CDD" id="cd06170">
    <property type="entry name" value="LuxR_C_like"/>
    <property type="match status" value="1"/>
</dbReference>
<evidence type="ECO:0000256" key="1">
    <source>
        <dbReference type="ARBA" id="ARBA00022553"/>
    </source>
</evidence>
<keyword evidence="2" id="KW-0238">DNA-binding</keyword>
<dbReference type="GO" id="GO:0003677">
    <property type="term" value="F:DNA binding"/>
    <property type="evidence" value="ECO:0007669"/>
    <property type="project" value="UniProtKB-KW"/>
</dbReference>
<dbReference type="PROSITE" id="PS00622">
    <property type="entry name" value="HTH_LUXR_1"/>
    <property type="match status" value="1"/>
</dbReference>
<dbReference type="InterPro" id="IPR001789">
    <property type="entry name" value="Sig_transdc_resp-reg_receiver"/>
</dbReference>
<dbReference type="EMBL" id="ADVG01000002">
    <property type="protein sequence ID" value="EFH87872.1"/>
    <property type="molecule type" value="Genomic_DNA"/>
</dbReference>
<dbReference type="Pfam" id="PF00196">
    <property type="entry name" value="GerE"/>
    <property type="match status" value="1"/>
</dbReference>
<protein>
    <submittedName>
        <fullName evidence="6">Two component transcriptional regulator, LuxR family</fullName>
    </submittedName>
</protein>
<feature type="domain" description="HTH luxR-type" evidence="4">
    <location>
        <begin position="156"/>
        <end position="221"/>
    </location>
</feature>
<feature type="modified residue" description="4-aspartylphosphate" evidence="3">
    <location>
        <position position="60"/>
    </location>
</feature>
<dbReference type="PROSITE" id="PS50043">
    <property type="entry name" value="HTH_LUXR_2"/>
    <property type="match status" value="1"/>
</dbReference>
<dbReference type="GO" id="GO:0006355">
    <property type="term" value="P:regulation of DNA-templated transcription"/>
    <property type="evidence" value="ECO:0007669"/>
    <property type="project" value="InterPro"/>
</dbReference>
<comment type="caution">
    <text evidence="6">The sequence shown here is derived from an EMBL/GenBank/DDBJ whole genome shotgun (WGS) entry which is preliminary data.</text>
</comment>
<dbReference type="PANTHER" id="PTHR43214:SF37">
    <property type="entry name" value="TRANSCRIPTIONAL REGULATORY PROTEIN YDFI"/>
    <property type="match status" value="1"/>
</dbReference>
<proteinExistence type="predicted"/>
<dbReference type="Gene3D" id="3.40.50.2300">
    <property type="match status" value="1"/>
</dbReference>
<evidence type="ECO:0000313" key="7">
    <source>
        <dbReference type="Proteomes" id="UP000004508"/>
    </source>
</evidence>
<keyword evidence="1 3" id="KW-0597">Phosphoprotein</keyword>
<dbReference type="AlphaFoldDB" id="D6TRU2"/>
<dbReference type="InterPro" id="IPR011006">
    <property type="entry name" value="CheY-like_superfamily"/>
</dbReference>
<accession>D6TRU2</accession>
<dbReference type="InterPro" id="IPR016032">
    <property type="entry name" value="Sig_transdc_resp-reg_C-effctor"/>
</dbReference>
<dbReference type="GO" id="GO:0000160">
    <property type="term" value="P:phosphorelay signal transduction system"/>
    <property type="evidence" value="ECO:0007669"/>
    <property type="project" value="InterPro"/>
</dbReference>
<dbReference type="CDD" id="cd17535">
    <property type="entry name" value="REC_NarL-like"/>
    <property type="match status" value="1"/>
</dbReference>
<dbReference type="STRING" id="485913.Krac_9223"/>
<dbReference type="Pfam" id="PF00072">
    <property type="entry name" value="Response_reg"/>
    <property type="match status" value="1"/>
</dbReference>
<dbReference type="OrthoDB" id="9796655at2"/>
<sequence length="228" mass="24766">MNDASKPLRLLIASAHPIVCEGLRAMLAGSPDIQLLAIATSLPETIRLVGELQPQVLLIDTYIHQGATLKALSMIHGEWPALAIVGLAMHADDPEFLLACLQTGMVTCLPLHASRTTLHQALTASVHKETLLQHALVRSLLERIEGATPVEERSSAQAQRVDLTERELEVLTCVARGQRNKEIATYLSISEPTVKTHLANIYFKLQVDSRASAVAVAMKRGLLSEAAY</sequence>
<dbReference type="RefSeq" id="WP_007913420.1">
    <property type="nucleotide sequence ID" value="NZ_ADVG01000002.1"/>
</dbReference>
<evidence type="ECO:0000256" key="3">
    <source>
        <dbReference type="PROSITE-ProRule" id="PRU00169"/>
    </source>
</evidence>
<dbReference type="PANTHER" id="PTHR43214">
    <property type="entry name" value="TWO-COMPONENT RESPONSE REGULATOR"/>
    <property type="match status" value="1"/>
</dbReference>
<gene>
    <name evidence="6" type="ORF">Krac_9223</name>
</gene>
<evidence type="ECO:0000259" key="4">
    <source>
        <dbReference type="PROSITE" id="PS50043"/>
    </source>
</evidence>
<dbReference type="PROSITE" id="PS50110">
    <property type="entry name" value="RESPONSE_REGULATORY"/>
    <property type="match status" value="1"/>
</dbReference>
<dbReference type="InParanoid" id="D6TRU2"/>
<name>D6TRU2_KTERA</name>
<dbReference type="Proteomes" id="UP000004508">
    <property type="component" value="Unassembled WGS sequence"/>
</dbReference>
<dbReference type="InterPro" id="IPR058245">
    <property type="entry name" value="NreC/VraR/RcsB-like_REC"/>
</dbReference>
<dbReference type="SUPFAM" id="SSF52172">
    <property type="entry name" value="CheY-like"/>
    <property type="match status" value="1"/>
</dbReference>